<dbReference type="GeneID" id="5974829"/>
<dbReference type="RefSeq" id="XP_001797936.1">
    <property type="nucleotide sequence ID" value="XM_001797884.1"/>
</dbReference>
<protein>
    <submittedName>
        <fullName evidence="1">Uncharacterized protein</fullName>
    </submittedName>
</protein>
<dbReference type="HOGENOM" id="CLU_3191532_0_0_1"/>
<reference evidence="2" key="1">
    <citation type="journal article" date="2007" name="Plant Cell">
        <title>Dothideomycete-plant interactions illuminated by genome sequencing and EST analysis of the wheat pathogen Stagonospora nodorum.</title>
        <authorList>
            <person name="Hane J.K."/>
            <person name="Lowe R.G."/>
            <person name="Solomon P.S."/>
            <person name="Tan K.C."/>
            <person name="Schoch C.L."/>
            <person name="Spatafora J.W."/>
            <person name="Crous P.W."/>
            <person name="Kodira C."/>
            <person name="Birren B.W."/>
            <person name="Galagan J.E."/>
            <person name="Torriani S.F."/>
            <person name="McDonald B.A."/>
            <person name="Oliver R.P."/>
        </authorList>
    </citation>
    <scope>NUCLEOTIDE SEQUENCE [LARGE SCALE GENOMIC DNA]</scope>
    <source>
        <strain evidence="2">SN15 / ATCC MYA-4574 / FGSC 10173</strain>
    </source>
</reference>
<gene>
    <name evidence="1" type="ORF">SNOG_07602</name>
</gene>
<dbReference type="KEGG" id="pno:SNOG_07602"/>
<proteinExistence type="predicted"/>
<name>Q0UKW2_PHANO</name>
<dbReference type="InParanoid" id="Q0UKW2"/>
<dbReference type="EMBL" id="CH445335">
    <property type="protein sequence ID" value="EAT85068.1"/>
    <property type="molecule type" value="Genomic_DNA"/>
</dbReference>
<dbReference type="Proteomes" id="UP000001055">
    <property type="component" value="Unassembled WGS sequence"/>
</dbReference>
<accession>Q0UKW2</accession>
<evidence type="ECO:0000313" key="1">
    <source>
        <dbReference type="EMBL" id="EAT85068.1"/>
    </source>
</evidence>
<dbReference type="AlphaFoldDB" id="Q0UKW2"/>
<sequence>MHGAAGFSKIIYMSDLVFERPTLALVWFRLAPSPKAQEVTKILPDR</sequence>
<organism evidence="1 2">
    <name type="scientific">Phaeosphaeria nodorum (strain SN15 / ATCC MYA-4574 / FGSC 10173)</name>
    <name type="common">Glume blotch fungus</name>
    <name type="synonym">Parastagonospora nodorum</name>
    <dbReference type="NCBI Taxonomy" id="321614"/>
    <lineage>
        <taxon>Eukaryota</taxon>
        <taxon>Fungi</taxon>
        <taxon>Dikarya</taxon>
        <taxon>Ascomycota</taxon>
        <taxon>Pezizomycotina</taxon>
        <taxon>Dothideomycetes</taxon>
        <taxon>Pleosporomycetidae</taxon>
        <taxon>Pleosporales</taxon>
        <taxon>Pleosporineae</taxon>
        <taxon>Phaeosphaeriaceae</taxon>
        <taxon>Parastagonospora</taxon>
    </lineage>
</organism>
<evidence type="ECO:0000313" key="2">
    <source>
        <dbReference type="Proteomes" id="UP000001055"/>
    </source>
</evidence>